<keyword evidence="7" id="KW-0057">Aromatic amino acid biosynthesis</keyword>
<evidence type="ECO:0000256" key="7">
    <source>
        <dbReference type="ARBA" id="ARBA00023141"/>
    </source>
</evidence>
<evidence type="ECO:0000256" key="1">
    <source>
        <dbReference type="ARBA" id="ARBA00001633"/>
    </source>
</evidence>
<dbReference type="PANTHER" id="PTHR22854:SF2">
    <property type="entry name" value="INDOLE-3-GLYCEROL-PHOSPHATE SYNTHASE"/>
    <property type="match status" value="1"/>
</dbReference>
<dbReference type="Gene3D" id="3.20.20.70">
    <property type="entry name" value="Aldolase class I"/>
    <property type="match status" value="1"/>
</dbReference>
<evidence type="ECO:0000256" key="4">
    <source>
        <dbReference type="ARBA" id="ARBA00022605"/>
    </source>
</evidence>
<feature type="signal peptide" evidence="10">
    <location>
        <begin position="1"/>
        <end position="26"/>
    </location>
</feature>
<feature type="domain" description="Indole-3-glycerol phosphate synthase" evidence="11">
    <location>
        <begin position="85"/>
        <end position="198"/>
    </location>
</feature>
<reference evidence="12 13" key="1">
    <citation type="journal article" date="2010" name="Nature">
        <title>The Ectocarpus genome and the independent evolution of multicellularity in brown algae.</title>
        <authorList>
            <person name="Cock J.M."/>
            <person name="Sterck L."/>
            <person name="Rouze P."/>
            <person name="Scornet D."/>
            <person name="Allen A.E."/>
            <person name="Amoutzias G."/>
            <person name="Anthouard V."/>
            <person name="Artiguenave F."/>
            <person name="Aury J.M."/>
            <person name="Badger J.H."/>
            <person name="Beszteri B."/>
            <person name="Billiau K."/>
            <person name="Bonnet E."/>
            <person name="Bothwell J.H."/>
            <person name="Bowler C."/>
            <person name="Boyen C."/>
            <person name="Brownlee C."/>
            <person name="Carrano C.J."/>
            <person name="Charrier B."/>
            <person name="Cho G.Y."/>
            <person name="Coelho S.M."/>
            <person name="Collen J."/>
            <person name="Corre E."/>
            <person name="Da Silva C."/>
            <person name="Delage L."/>
            <person name="Delaroque N."/>
            <person name="Dittami S.M."/>
            <person name="Doulbeau S."/>
            <person name="Elias M."/>
            <person name="Farnham G."/>
            <person name="Gachon C.M."/>
            <person name="Gschloessl B."/>
            <person name="Heesch S."/>
            <person name="Jabbari K."/>
            <person name="Jubin C."/>
            <person name="Kawai H."/>
            <person name="Kimura K."/>
            <person name="Kloareg B."/>
            <person name="Kupper F.C."/>
            <person name="Lang D."/>
            <person name="Le Bail A."/>
            <person name="Leblanc C."/>
            <person name="Lerouge P."/>
            <person name="Lohr M."/>
            <person name="Lopez P.J."/>
            <person name="Martens C."/>
            <person name="Maumus F."/>
            <person name="Michel G."/>
            <person name="Miranda-Saavedra D."/>
            <person name="Morales J."/>
            <person name="Moreau H."/>
            <person name="Motomura T."/>
            <person name="Nagasato C."/>
            <person name="Napoli C.A."/>
            <person name="Nelson D.R."/>
            <person name="Nyvall-Collen P."/>
            <person name="Peters A.F."/>
            <person name="Pommier C."/>
            <person name="Potin P."/>
            <person name="Poulain J."/>
            <person name="Quesneville H."/>
            <person name="Read B."/>
            <person name="Rensing S.A."/>
            <person name="Ritter A."/>
            <person name="Rousvoal S."/>
            <person name="Samanta M."/>
            <person name="Samson G."/>
            <person name="Schroeder D.C."/>
            <person name="Segurens B."/>
            <person name="Strittmatter M."/>
            <person name="Tonon T."/>
            <person name="Tregear J.W."/>
            <person name="Valentin K."/>
            <person name="von Dassow P."/>
            <person name="Yamagishi T."/>
            <person name="Van de Peer Y."/>
            <person name="Wincker P."/>
        </authorList>
    </citation>
    <scope>NUCLEOTIDE SEQUENCE [LARGE SCALE GENOMIC DNA]</scope>
    <source>
        <strain evidence="13">Ec32 / CCAP1310/4</strain>
    </source>
</reference>
<dbReference type="AlphaFoldDB" id="D8LK77"/>
<dbReference type="Proteomes" id="UP000002630">
    <property type="component" value="Unassembled WGS sequence"/>
</dbReference>
<name>D8LK77_ECTSI</name>
<evidence type="ECO:0000256" key="3">
    <source>
        <dbReference type="ARBA" id="ARBA00012362"/>
    </source>
</evidence>
<evidence type="ECO:0000259" key="11">
    <source>
        <dbReference type="Pfam" id="PF00218"/>
    </source>
</evidence>
<gene>
    <name evidence="12" type="ORF">Esi_0281_0044</name>
</gene>
<dbReference type="OrthoDB" id="524799at2759"/>
<evidence type="ECO:0000256" key="2">
    <source>
        <dbReference type="ARBA" id="ARBA00004696"/>
    </source>
</evidence>
<dbReference type="InterPro" id="IPR045186">
    <property type="entry name" value="Indole-3-glycerol_P_synth"/>
</dbReference>
<dbReference type="GO" id="GO:0000162">
    <property type="term" value="P:L-tryptophan biosynthetic process"/>
    <property type="evidence" value="ECO:0007669"/>
    <property type="project" value="UniProtKB-UniPathway"/>
</dbReference>
<keyword evidence="12" id="KW-0413">Isomerase</keyword>
<comment type="pathway">
    <text evidence="2">Amino-acid biosynthesis; L-tryptophan biosynthesis; L-tryptophan from chorismate: step 4/5.</text>
</comment>
<dbReference type="UniPathway" id="UPA00035">
    <property type="reaction ID" value="UER00043"/>
</dbReference>
<evidence type="ECO:0000256" key="8">
    <source>
        <dbReference type="ARBA" id="ARBA00023239"/>
    </source>
</evidence>
<dbReference type="InParanoid" id="D8LK77"/>
<evidence type="ECO:0000256" key="9">
    <source>
        <dbReference type="SAM" id="MobiDB-lite"/>
    </source>
</evidence>
<accession>D8LK77</accession>
<keyword evidence="6" id="KW-0822">Tryptophan biosynthesis</keyword>
<feature type="compositionally biased region" description="Pro residues" evidence="9">
    <location>
        <begin position="39"/>
        <end position="48"/>
    </location>
</feature>
<dbReference type="InterPro" id="IPR013798">
    <property type="entry name" value="Indole-3-glycerol_P_synth_dom"/>
</dbReference>
<protein>
    <recommendedName>
        <fullName evidence="3">indole-3-glycerol-phosphate synthase</fullName>
        <ecNumber evidence="3">4.1.1.48</ecNumber>
    </recommendedName>
</protein>
<comment type="catalytic activity">
    <reaction evidence="1">
        <text>1-(2-carboxyphenylamino)-1-deoxy-D-ribulose 5-phosphate + H(+) = (1S,2R)-1-C-(indol-3-yl)glycerol 3-phosphate + CO2 + H2O</text>
        <dbReference type="Rhea" id="RHEA:23476"/>
        <dbReference type="ChEBI" id="CHEBI:15377"/>
        <dbReference type="ChEBI" id="CHEBI:15378"/>
        <dbReference type="ChEBI" id="CHEBI:16526"/>
        <dbReference type="ChEBI" id="CHEBI:58613"/>
        <dbReference type="ChEBI" id="CHEBI:58866"/>
        <dbReference type="EC" id="4.1.1.48"/>
    </reaction>
</comment>
<dbReference type="Pfam" id="PF00218">
    <property type="entry name" value="IGPS"/>
    <property type="match status" value="1"/>
</dbReference>
<keyword evidence="5" id="KW-0210">Decarboxylase</keyword>
<feature type="compositionally biased region" description="Low complexity" evidence="9">
    <location>
        <begin position="49"/>
        <end position="62"/>
    </location>
</feature>
<evidence type="ECO:0000313" key="12">
    <source>
        <dbReference type="EMBL" id="CBN76041.1"/>
    </source>
</evidence>
<evidence type="ECO:0000256" key="10">
    <source>
        <dbReference type="SAM" id="SignalP"/>
    </source>
</evidence>
<organism evidence="12 13">
    <name type="scientific">Ectocarpus siliculosus</name>
    <name type="common">Brown alga</name>
    <name type="synonym">Conferva siliculosa</name>
    <dbReference type="NCBI Taxonomy" id="2880"/>
    <lineage>
        <taxon>Eukaryota</taxon>
        <taxon>Sar</taxon>
        <taxon>Stramenopiles</taxon>
        <taxon>Ochrophyta</taxon>
        <taxon>PX clade</taxon>
        <taxon>Phaeophyceae</taxon>
        <taxon>Ectocarpales</taxon>
        <taxon>Ectocarpaceae</taxon>
        <taxon>Ectocarpus</taxon>
    </lineage>
</organism>
<feature type="chain" id="PRO_5003117270" description="indole-3-glycerol-phosphate synthase" evidence="10">
    <location>
        <begin position="27"/>
        <end position="210"/>
    </location>
</feature>
<dbReference type="InterPro" id="IPR013785">
    <property type="entry name" value="Aldolase_TIM"/>
</dbReference>
<dbReference type="eggNOG" id="KOG4201">
    <property type="taxonomic scope" value="Eukaryota"/>
</dbReference>
<keyword evidence="10" id="KW-0732">Signal</keyword>
<keyword evidence="13" id="KW-1185">Reference proteome</keyword>
<dbReference type="STRING" id="2880.D8LK77"/>
<sequence length="210" mass="22379">MQHLATAVSAAAAAAAFCLSHHAAEAFFAPACPAPPGGWAARPPPPPSRSSVATASATTAASTEDEVQRRHFYGYGDPDHVPSILQNITAQRYIDVAEAKARVSETELRKQMDDFAAMNGGPIDLFYRITSEEPEMAIAAEFKRASPSKGDIAVGLRAGEQGYLYASVGAAVLSVLTEPKWFKGSLADMKEVRVATNKMREGKAENRTPT</sequence>
<dbReference type="SUPFAM" id="SSF51366">
    <property type="entry name" value="Ribulose-phoshate binding barrel"/>
    <property type="match status" value="1"/>
</dbReference>
<keyword evidence="4" id="KW-0028">Amino-acid biosynthesis</keyword>
<proteinExistence type="predicted"/>
<evidence type="ECO:0000256" key="5">
    <source>
        <dbReference type="ARBA" id="ARBA00022793"/>
    </source>
</evidence>
<dbReference type="PANTHER" id="PTHR22854">
    <property type="entry name" value="TRYPTOPHAN BIOSYNTHESIS PROTEIN"/>
    <property type="match status" value="1"/>
</dbReference>
<dbReference type="InterPro" id="IPR011060">
    <property type="entry name" value="RibuloseP-bd_barrel"/>
</dbReference>
<dbReference type="EMBL" id="FN649760">
    <property type="protein sequence ID" value="CBN76041.1"/>
    <property type="molecule type" value="Genomic_DNA"/>
</dbReference>
<evidence type="ECO:0000313" key="13">
    <source>
        <dbReference type="Proteomes" id="UP000002630"/>
    </source>
</evidence>
<dbReference type="GO" id="GO:0004640">
    <property type="term" value="F:phosphoribosylanthranilate isomerase activity"/>
    <property type="evidence" value="ECO:0007669"/>
    <property type="project" value="TreeGrafter"/>
</dbReference>
<dbReference type="EC" id="4.1.1.48" evidence="3"/>
<keyword evidence="8 12" id="KW-0456">Lyase</keyword>
<feature type="region of interest" description="Disordered" evidence="9">
    <location>
        <begin position="39"/>
        <end position="67"/>
    </location>
</feature>
<dbReference type="GO" id="GO:0004425">
    <property type="term" value="F:indole-3-glycerol-phosphate synthase activity"/>
    <property type="evidence" value="ECO:0007669"/>
    <property type="project" value="UniProtKB-EC"/>
</dbReference>
<evidence type="ECO:0000256" key="6">
    <source>
        <dbReference type="ARBA" id="ARBA00022822"/>
    </source>
</evidence>